<evidence type="ECO:0000313" key="1">
    <source>
        <dbReference type="EMBL" id="KFB69510.1"/>
    </source>
</evidence>
<reference evidence="1 2" key="1">
    <citation type="submission" date="2014-07" db="EMBL/GenBank/DDBJ databases">
        <title>Expanding our view of genomic diversity in Candidatus Accumulibacter clades.</title>
        <authorList>
            <person name="Skennerton C.T."/>
            <person name="Barr J.J."/>
            <person name="Slater F.R."/>
            <person name="Bond P.L."/>
            <person name="Tyson G.W."/>
        </authorList>
    </citation>
    <scope>NUCLEOTIDE SEQUENCE [LARGE SCALE GENOMIC DNA]</scope>
    <source>
        <strain evidence="2">SK-01</strain>
    </source>
</reference>
<evidence type="ECO:0000313" key="2">
    <source>
        <dbReference type="Proteomes" id="UP000019812"/>
    </source>
</evidence>
<accession>A0A084Y466</accession>
<gene>
    <name evidence="1" type="ORF">CAPSK01_000773</name>
</gene>
<dbReference type="AlphaFoldDB" id="A0A084Y466"/>
<sequence>MTKYDKICRSGYQLARMLGRTQKRMMEGHCETFPGEIRSLVVTMGPVDGMLAGSSAGTGNGQEGIR</sequence>
<proteinExistence type="predicted"/>
<dbReference type="Proteomes" id="UP000019812">
    <property type="component" value="Unassembled WGS sequence"/>
</dbReference>
<name>A0A084Y466_9PROT</name>
<protein>
    <submittedName>
        <fullName evidence="1">Uncharacterized protein</fullName>
    </submittedName>
</protein>
<organism evidence="1 2">
    <name type="scientific">Candidatus Accumulibacter vicinus</name>
    <dbReference type="NCBI Taxonomy" id="2954382"/>
    <lineage>
        <taxon>Bacteria</taxon>
        <taxon>Pseudomonadati</taxon>
        <taxon>Pseudomonadota</taxon>
        <taxon>Betaproteobacteria</taxon>
        <taxon>Candidatus Accumulibacter</taxon>
    </lineage>
</organism>
<dbReference type="EMBL" id="JDSS02000013">
    <property type="protein sequence ID" value="KFB69510.1"/>
    <property type="molecule type" value="Genomic_DNA"/>
</dbReference>
<comment type="caution">
    <text evidence="1">The sequence shown here is derived from an EMBL/GenBank/DDBJ whole genome shotgun (WGS) entry which is preliminary data.</text>
</comment>